<dbReference type="PANTHER" id="PTHR34796">
    <property type="entry name" value="EXPRESSED PROTEIN"/>
    <property type="match status" value="1"/>
</dbReference>
<sequence length="206" mass="23492">MENALRAGVAIYNAGEYHDAHDAWERRWLDAADGTDDEQLLHGLIQFTAVVHHARRRNWSGAQRLATSAGEYLGGLPDDYRSVNVERVRAELARLAADPERIERRRPIRLTYDGKGLELADLDFEAAAVVARVRAEHDDRFDENRLDAGVGAAREELEDGHRTRYIALVMDFATGSDAERPVVYQRLCDHLERRTQKRRDVEGLFE</sequence>
<evidence type="ECO:0000313" key="2">
    <source>
        <dbReference type="Proteomes" id="UP000054387"/>
    </source>
</evidence>
<name>A0A0W1RCQ1_9EURY</name>
<organism evidence="1 2">
    <name type="scientific">Haloprofundus marisrubri</name>
    <dbReference type="NCBI Taxonomy" id="1514971"/>
    <lineage>
        <taxon>Archaea</taxon>
        <taxon>Methanobacteriati</taxon>
        <taxon>Methanobacteriota</taxon>
        <taxon>Stenosarchaea group</taxon>
        <taxon>Halobacteria</taxon>
        <taxon>Halobacteriales</taxon>
        <taxon>Haloferacaceae</taxon>
        <taxon>Haloprofundus</taxon>
    </lineage>
</organism>
<accession>A0A0W1RCQ1</accession>
<dbReference type="STRING" id="1514971.AUR64_06855"/>
<dbReference type="EMBL" id="LOPU01000016">
    <property type="protein sequence ID" value="KTG10895.1"/>
    <property type="molecule type" value="Genomic_DNA"/>
</dbReference>
<evidence type="ECO:0000313" key="1">
    <source>
        <dbReference type="EMBL" id="KTG10895.1"/>
    </source>
</evidence>
<gene>
    <name evidence="1" type="ORF">AUR64_06855</name>
</gene>
<dbReference type="PANTHER" id="PTHR34796:SF1">
    <property type="entry name" value="EXPRESSED PROTEIN"/>
    <property type="match status" value="1"/>
</dbReference>
<dbReference type="OrthoDB" id="270022at2157"/>
<evidence type="ECO:0008006" key="3">
    <source>
        <dbReference type="Google" id="ProtNLM"/>
    </source>
</evidence>
<protein>
    <recommendedName>
        <fullName evidence="3">DUF309 domain-containing protein</fullName>
    </recommendedName>
</protein>
<dbReference type="Gene3D" id="1.10.3450.10">
    <property type="entry name" value="TTHA0068-like"/>
    <property type="match status" value="1"/>
</dbReference>
<dbReference type="RefSeq" id="WP_058580693.1">
    <property type="nucleotide sequence ID" value="NZ_LOPU01000016.1"/>
</dbReference>
<proteinExistence type="predicted"/>
<comment type="caution">
    <text evidence="1">The sequence shown here is derived from an EMBL/GenBank/DDBJ whole genome shotgun (WGS) entry which is preliminary data.</text>
</comment>
<reference evidence="1 2" key="1">
    <citation type="submission" date="2015-12" db="EMBL/GenBank/DDBJ databases">
        <title>Haloprofundus marisrubri gen. nov., sp. nov., an extremely halophilic archaeon isolated from the Discovery deep brine-seawater interface in the Red Sea.</title>
        <authorList>
            <person name="Zhang G."/>
            <person name="Stingl U."/>
            <person name="Rashid M."/>
        </authorList>
    </citation>
    <scope>NUCLEOTIDE SEQUENCE [LARGE SCALE GENOMIC DNA]</scope>
    <source>
        <strain evidence="1 2">SB9</strain>
    </source>
</reference>
<dbReference type="AlphaFoldDB" id="A0A0W1RCQ1"/>
<dbReference type="InterPro" id="IPR023203">
    <property type="entry name" value="TTHA0068_sf"/>
</dbReference>
<dbReference type="InterPro" id="IPR005500">
    <property type="entry name" value="DUF309"/>
</dbReference>
<dbReference type="Proteomes" id="UP000054387">
    <property type="component" value="Unassembled WGS sequence"/>
</dbReference>
<keyword evidence="2" id="KW-1185">Reference proteome</keyword>
<dbReference type="SUPFAM" id="SSF140663">
    <property type="entry name" value="TTHA0068-like"/>
    <property type="match status" value="1"/>
</dbReference>
<dbReference type="Pfam" id="PF03745">
    <property type="entry name" value="DUF309"/>
    <property type="match status" value="1"/>
</dbReference>